<evidence type="ECO:0000313" key="4">
    <source>
        <dbReference type="Proteomes" id="UP000681967"/>
    </source>
</evidence>
<proteinExistence type="predicted"/>
<feature type="non-terminal residue" evidence="2">
    <location>
        <position position="83"/>
    </location>
</feature>
<reference evidence="2" key="1">
    <citation type="submission" date="2021-02" db="EMBL/GenBank/DDBJ databases">
        <authorList>
            <person name="Nowell W R."/>
        </authorList>
    </citation>
    <scope>NUCLEOTIDE SEQUENCE</scope>
</reference>
<dbReference type="AlphaFoldDB" id="A0A8S2V0R1"/>
<feature type="non-terminal residue" evidence="2">
    <location>
        <position position="1"/>
    </location>
</feature>
<comment type="caution">
    <text evidence="2">The sequence shown here is derived from an EMBL/GenBank/DDBJ whole genome shotgun (WGS) entry which is preliminary data.</text>
</comment>
<evidence type="ECO:0000313" key="2">
    <source>
        <dbReference type="EMBL" id="CAF4361220.1"/>
    </source>
</evidence>
<protein>
    <submittedName>
        <fullName evidence="2">Uncharacterized protein</fullName>
    </submittedName>
</protein>
<feature type="region of interest" description="Disordered" evidence="1">
    <location>
        <begin position="1"/>
        <end position="83"/>
    </location>
</feature>
<name>A0A8S2V0R1_9BILA</name>
<organism evidence="2 4">
    <name type="scientific">Rotaria magnacalcarata</name>
    <dbReference type="NCBI Taxonomy" id="392030"/>
    <lineage>
        <taxon>Eukaryota</taxon>
        <taxon>Metazoa</taxon>
        <taxon>Spiralia</taxon>
        <taxon>Gnathifera</taxon>
        <taxon>Rotifera</taxon>
        <taxon>Eurotatoria</taxon>
        <taxon>Bdelloidea</taxon>
        <taxon>Philodinida</taxon>
        <taxon>Philodinidae</taxon>
        <taxon>Rotaria</taxon>
    </lineage>
</organism>
<evidence type="ECO:0000256" key="1">
    <source>
        <dbReference type="SAM" id="MobiDB-lite"/>
    </source>
</evidence>
<accession>A0A8S2V0R1</accession>
<sequence length="83" mass="9581">YEELYYGNHTDHPLNNSYEQETTKKSQISSRKRTKISGDEDDNNNNNNNNNEAGEPVINEITPSDNSKRRRYDSDSLIEISDS</sequence>
<dbReference type="EMBL" id="CAJOBJ010078388">
    <property type="protein sequence ID" value="CAF4490081.1"/>
    <property type="molecule type" value="Genomic_DNA"/>
</dbReference>
<dbReference type="EMBL" id="CAJOBH010047272">
    <property type="protein sequence ID" value="CAF4361220.1"/>
    <property type="molecule type" value="Genomic_DNA"/>
</dbReference>
<evidence type="ECO:0000313" key="3">
    <source>
        <dbReference type="EMBL" id="CAF4490081.1"/>
    </source>
</evidence>
<dbReference type="Proteomes" id="UP000681967">
    <property type="component" value="Unassembled WGS sequence"/>
</dbReference>
<gene>
    <name evidence="2" type="ORF">BYL167_LOCUS29911</name>
    <name evidence="3" type="ORF">GIL414_LOCUS34219</name>
</gene>
<dbReference type="Proteomes" id="UP000681720">
    <property type="component" value="Unassembled WGS sequence"/>
</dbReference>
<feature type="compositionally biased region" description="Polar residues" evidence="1">
    <location>
        <begin position="13"/>
        <end position="29"/>
    </location>
</feature>